<dbReference type="STRING" id="48709.A0A1D2MWL2"/>
<dbReference type="EMBL" id="LJIJ01000477">
    <property type="protein sequence ID" value="ODM97045.1"/>
    <property type="molecule type" value="Genomic_DNA"/>
</dbReference>
<evidence type="ECO:0000256" key="2">
    <source>
        <dbReference type="SAM" id="Phobius"/>
    </source>
</evidence>
<evidence type="ECO:0000256" key="1">
    <source>
        <dbReference type="ARBA" id="ARBA00022898"/>
    </source>
</evidence>
<keyword evidence="2" id="KW-1133">Transmembrane helix</keyword>
<dbReference type="Proteomes" id="UP000094527">
    <property type="component" value="Unassembled WGS sequence"/>
</dbReference>
<dbReference type="OrthoDB" id="5978656at2759"/>
<name>A0A1D2MWL2_ORCCI</name>
<gene>
    <name evidence="3" type="ORF">Ocin01_09636</name>
</gene>
<dbReference type="PANTHER" id="PTHR43092">
    <property type="entry name" value="L-CYSTEINE DESULFHYDRASE"/>
    <property type="match status" value="1"/>
</dbReference>
<reference evidence="3 4" key="1">
    <citation type="journal article" date="2016" name="Genome Biol. Evol.">
        <title>Gene Family Evolution Reflects Adaptation to Soil Environmental Stressors in the Genome of the Collembolan Orchesella cincta.</title>
        <authorList>
            <person name="Faddeeva-Vakhrusheva A."/>
            <person name="Derks M.F."/>
            <person name="Anvar S.Y."/>
            <person name="Agamennone V."/>
            <person name="Suring W."/>
            <person name="Smit S."/>
            <person name="van Straalen N.M."/>
            <person name="Roelofs D."/>
        </authorList>
    </citation>
    <scope>NUCLEOTIDE SEQUENCE [LARGE SCALE GENOMIC DNA]</scope>
    <source>
        <tissue evidence="3">Mixed pool</tissue>
    </source>
</reference>
<feature type="transmembrane region" description="Helical" evidence="2">
    <location>
        <begin position="141"/>
        <end position="162"/>
    </location>
</feature>
<accession>A0A1D2MWL2</accession>
<dbReference type="AlphaFoldDB" id="A0A1D2MWL2"/>
<protein>
    <submittedName>
        <fullName evidence="3">Uncharacterized protein</fullName>
    </submittedName>
</protein>
<organism evidence="3 4">
    <name type="scientific">Orchesella cincta</name>
    <name type="common">Springtail</name>
    <name type="synonym">Podura cincta</name>
    <dbReference type="NCBI Taxonomy" id="48709"/>
    <lineage>
        <taxon>Eukaryota</taxon>
        <taxon>Metazoa</taxon>
        <taxon>Ecdysozoa</taxon>
        <taxon>Arthropoda</taxon>
        <taxon>Hexapoda</taxon>
        <taxon>Collembola</taxon>
        <taxon>Entomobryomorpha</taxon>
        <taxon>Entomobryoidea</taxon>
        <taxon>Orchesellidae</taxon>
        <taxon>Orchesellinae</taxon>
        <taxon>Orchesella</taxon>
    </lineage>
</organism>
<dbReference type="PANTHER" id="PTHR43092:SF2">
    <property type="entry name" value="HERCYNYLCYSTEINE SULFOXIDE LYASE"/>
    <property type="match status" value="1"/>
</dbReference>
<evidence type="ECO:0000313" key="4">
    <source>
        <dbReference type="Proteomes" id="UP000094527"/>
    </source>
</evidence>
<keyword evidence="4" id="KW-1185">Reference proteome</keyword>
<proteinExistence type="predicted"/>
<sequence>MDYSTYMTVPTALQFREEAGGEAAIMKYNHDLAYNGGKRMAEMFGTDIMQDENQIGSMVDVRLPVNTPDDPNLNDEWWIDEQLYNHTETYSSVYKHDGRWYTRVSAQIYNDMSDFEFSARHFLDICNELNGSPKQDSSANVITTGINMQFFTLVLLLLMSAWM</sequence>
<comment type="caution">
    <text evidence="3">The sequence shown here is derived from an EMBL/GenBank/DDBJ whole genome shotgun (WGS) entry which is preliminary data.</text>
</comment>
<keyword evidence="1" id="KW-0663">Pyridoxal phosphate</keyword>
<keyword evidence="2" id="KW-0812">Transmembrane</keyword>
<keyword evidence="2" id="KW-0472">Membrane</keyword>
<evidence type="ECO:0000313" key="3">
    <source>
        <dbReference type="EMBL" id="ODM97045.1"/>
    </source>
</evidence>